<dbReference type="AlphaFoldDB" id="A0A1G7EZC9"/>
<organism evidence="3 4">
    <name type="scientific">Desulfuromonas thiophila</name>
    <dbReference type="NCBI Taxonomy" id="57664"/>
    <lineage>
        <taxon>Bacteria</taxon>
        <taxon>Pseudomonadati</taxon>
        <taxon>Thermodesulfobacteriota</taxon>
        <taxon>Desulfuromonadia</taxon>
        <taxon>Desulfuromonadales</taxon>
        <taxon>Desulfuromonadaceae</taxon>
        <taxon>Desulfuromonas</taxon>
    </lineage>
</organism>
<dbReference type="OrthoDB" id="9758737at2"/>
<keyword evidence="1" id="KW-0812">Transmembrane</keyword>
<dbReference type="PANTHER" id="PTHR30441:SF4">
    <property type="entry name" value="PROTEIN ASMA"/>
    <property type="match status" value="1"/>
</dbReference>
<feature type="domain" description="YhdP central" evidence="2">
    <location>
        <begin position="855"/>
        <end position="1042"/>
    </location>
</feature>
<protein>
    <submittedName>
        <fullName evidence="3">AsmA-like C-terminal region</fullName>
    </submittedName>
</protein>
<dbReference type="InterPro" id="IPR052894">
    <property type="entry name" value="AsmA-related"/>
</dbReference>
<proteinExistence type="predicted"/>
<gene>
    <name evidence="3" type="ORF">SAMN05661003_12511</name>
</gene>
<dbReference type="GO" id="GO:0005886">
    <property type="term" value="C:plasma membrane"/>
    <property type="evidence" value="ECO:0007669"/>
    <property type="project" value="TreeGrafter"/>
</dbReference>
<accession>A0A1G7EZC9</accession>
<reference evidence="4" key="1">
    <citation type="submission" date="2016-10" db="EMBL/GenBank/DDBJ databases">
        <authorList>
            <person name="Varghese N."/>
            <person name="Submissions S."/>
        </authorList>
    </citation>
    <scope>NUCLEOTIDE SEQUENCE [LARGE SCALE GENOMIC DNA]</scope>
    <source>
        <strain evidence="4">DSM 8987</strain>
    </source>
</reference>
<keyword evidence="1" id="KW-1133">Transmembrane helix</keyword>
<dbReference type="PANTHER" id="PTHR30441">
    <property type="entry name" value="DUF748 DOMAIN-CONTAINING PROTEIN"/>
    <property type="match status" value="1"/>
</dbReference>
<feature type="transmembrane region" description="Helical" evidence="1">
    <location>
        <begin position="20"/>
        <end position="42"/>
    </location>
</feature>
<evidence type="ECO:0000313" key="4">
    <source>
        <dbReference type="Proteomes" id="UP000243205"/>
    </source>
</evidence>
<keyword evidence="4" id="KW-1185">Reference proteome</keyword>
<evidence type="ECO:0000313" key="3">
    <source>
        <dbReference type="EMBL" id="SDE69012.1"/>
    </source>
</evidence>
<sequence>MTSSQPSRHPVPPRPVRRRFRSLLMTALAIVLCGAAGLVALWHSQSGRLQQLLLDELQQRSGVQLRFASAQLALRGGPGLELRQIELALPALGLRLQSPRLQLHLDGRSLLRGEIHAGRLHLHQPDIYWQPPAAGVTTPVKAAEPVAAAPAPAPTAHLSDQLWQEYQQRLAQLWHHRTPWQHLQIDQGQLRLAGSPWVLQFDRLNLASVQTTGWLQLQAKGHIGRTGQNSSAGRWQLNGQLHANADRDPLRLHVQLDGFDSGQLPAMALAGQPLQPQGAVHLDLDLHSPDPTALALQLRVQPDRPQNIPTLQWGERAPLPLQRVQINGLWQAGQHRLQLRQIELHAGPLQLQASGSWQPDSQQLQLQLHSQPLRLASLQPWLAPATTSPWPAWLDGAQLHCRQLELAGCLRQSLTTLLQRSRWSLQLPAFAAVTAANTALELHIEQQGPHWQLHSNPLRYRTTELDLQGPLQLQLHPADTARQWQLQLDLTAAQLDLARIVRKAPGATASASASLRLPADDLCSHLDALLANRAAAPSGDTSTADWQLQDGRLQLDDLDLRFNGHYRQKHHWQLQLQLPSFALERLARRFDLLELMELRGPVALDYRLRRNASGLHGQGQLRLNGCAIAPARILAPLHQIHGTIHLNDWQAHCDPLDLLLGEGSPLRLRARIADLRAPIADIRTVLTQMPASDLIFNSRQAQLHDLIGHLRIHARGIDFVDARVRLAQGTQARVQGTLLFAGPDMDLNIDADYGNIDEVIALWHDRPVDPPESAPQASLAGPGNSIPPPVPEILPEDETLRLHCHIARGIFRGFSFSDANALLHIQPGQLRLEPLQFHADGGHGDARLIVRLSEPHAHLFVDGRVQRLRAGTIYQQLFDEQGLVSGKLTSAFRLQGPLTGQFRQQALGEVSLQIKDGVLRRFRTLSRAFSLLNVAQLFRFQLPDMAREGMPFKQLGATIQLGEGRLHSENLLIESDAMNLAVAGDYQLAQQELDLLLAISPLGTVDSLLSRVPVAGWLLTGSENKLVTVHFSVSGPVREPEVEMLPLDSVSTKLIDILRRTIDLPTTLIHEPRRLLFNRPDNTTKP</sequence>
<dbReference type="Pfam" id="PF13116">
    <property type="entry name" value="YhdP"/>
    <property type="match status" value="1"/>
</dbReference>
<dbReference type="GO" id="GO:0090313">
    <property type="term" value="P:regulation of protein targeting to membrane"/>
    <property type="evidence" value="ECO:0007669"/>
    <property type="project" value="TreeGrafter"/>
</dbReference>
<dbReference type="RefSeq" id="WP_092080684.1">
    <property type="nucleotide sequence ID" value="NZ_FNAQ01000025.1"/>
</dbReference>
<name>A0A1G7EZC9_9BACT</name>
<evidence type="ECO:0000256" key="1">
    <source>
        <dbReference type="SAM" id="Phobius"/>
    </source>
</evidence>
<dbReference type="EMBL" id="FNAQ01000025">
    <property type="protein sequence ID" value="SDE69012.1"/>
    <property type="molecule type" value="Genomic_DNA"/>
</dbReference>
<dbReference type="STRING" id="57664.SAMN05661003_12511"/>
<keyword evidence="1" id="KW-0472">Membrane</keyword>
<evidence type="ECO:0000259" key="2">
    <source>
        <dbReference type="Pfam" id="PF13116"/>
    </source>
</evidence>
<dbReference type="Proteomes" id="UP000243205">
    <property type="component" value="Unassembled WGS sequence"/>
</dbReference>
<dbReference type="InterPro" id="IPR025263">
    <property type="entry name" value="YhdP_central"/>
</dbReference>